<dbReference type="OrthoDB" id="768548at2759"/>
<organism evidence="2 3">
    <name type="scientific">Brassica carinata</name>
    <name type="common">Ethiopian mustard</name>
    <name type="synonym">Abyssinian cabbage</name>
    <dbReference type="NCBI Taxonomy" id="52824"/>
    <lineage>
        <taxon>Eukaryota</taxon>
        <taxon>Viridiplantae</taxon>
        <taxon>Streptophyta</taxon>
        <taxon>Embryophyta</taxon>
        <taxon>Tracheophyta</taxon>
        <taxon>Spermatophyta</taxon>
        <taxon>Magnoliopsida</taxon>
        <taxon>eudicotyledons</taxon>
        <taxon>Gunneridae</taxon>
        <taxon>Pentapetalae</taxon>
        <taxon>rosids</taxon>
        <taxon>malvids</taxon>
        <taxon>Brassicales</taxon>
        <taxon>Brassicaceae</taxon>
        <taxon>Brassiceae</taxon>
        <taxon>Brassica</taxon>
    </lineage>
</organism>
<name>A0A8X7VJ85_BRACI</name>
<reference evidence="2 3" key="1">
    <citation type="submission" date="2020-02" db="EMBL/GenBank/DDBJ databases">
        <authorList>
            <person name="Ma Q."/>
            <person name="Huang Y."/>
            <person name="Song X."/>
            <person name="Pei D."/>
        </authorList>
    </citation>
    <scope>NUCLEOTIDE SEQUENCE [LARGE SCALE GENOMIC DNA]</scope>
    <source>
        <strain evidence="2">Sxm20200214</strain>
        <tissue evidence="2">Leaf</tissue>
    </source>
</reference>
<accession>A0A8X7VJ85</accession>
<evidence type="ECO:0000313" key="2">
    <source>
        <dbReference type="EMBL" id="KAG2312244.1"/>
    </source>
</evidence>
<evidence type="ECO:0000313" key="3">
    <source>
        <dbReference type="Proteomes" id="UP000886595"/>
    </source>
</evidence>
<dbReference type="Proteomes" id="UP000886595">
    <property type="component" value="Unassembled WGS sequence"/>
</dbReference>
<gene>
    <name evidence="2" type="ORF">Bca52824_023801</name>
</gene>
<feature type="compositionally biased region" description="Basic and acidic residues" evidence="1">
    <location>
        <begin position="138"/>
        <end position="147"/>
    </location>
</feature>
<proteinExistence type="predicted"/>
<protein>
    <submittedName>
        <fullName evidence="2">Uncharacterized protein</fullName>
    </submittedName>
</protein>
<feature type="region of interest" description="Disordered" evidence="1">
    <location>
        <begin position="138"/>
        <end position="162"/>
    </location>
</feature>
<dbReference type="EMBL" id="JAAMPC010000005">
    <property type="protein sequence ID" value="KAG2312244.1"/>
    <property type="molecule type" value="Genomic_DNA"/>
</dbReference>
<dbReference type="AlphaFoldDB" id="A0A8X7VJ85"/>
<comment type="caution">
    <text evidence="2">The sequence shown here is derived from an EMBL/GenBank/DDBJ whole genome shotgun (WGS) entry which is preliminary data.</text>
</comment>
<keyword evidence="3" id="KW-1185">Reference proteome</keyword>
<sequence length="162" mass="17859">MEATLMPTTVTASRVPTLQTKLRLSDSSLLIRTQPSTDIIGEFTAVKTTVSDPLEDKNHLMATIKMDKLEAMRVDPRVIIATRLDPKIVGAIVAIIFLRELKLVRFQRSMCMGFLTTLTSCCSSGVSAFYGYKLVSKKEKGPNKEQGGEEGESSKGFVRREG</sequence>
<evidence type="ECO:0000256" key="1">
    <source>
        <dbReference type="SAM" id="MobiDB-lite"/>
    </source>
</evidence>